<feature type="compositionally biased region" description="Low complexity" evidence="1">
    <location>
        <begin position="72"/>
        <end position="92"/>
    </location>
</feature>
<evidence type="ECO:0000313" key="3">
    <source>
        <dbReference type="Proteomes" id="UP000008021"/>
    </source>
</evidence>
<evidence type="ECO:0000313" key="2">
    <source>
        <dbReference type="EnsemblPlants" id="OMERI02G18680.1"/>
    </source>
</evidence>
<protein>
    <submittedName>
        <fullName evidence="2">Uncharacterized protein</fullName>
    </submittedName>
</protein>
<dbReference type="AlphaFoldDB" id="A0A0E0CLC6"/>
<dbReference type="Proteomes" id="UP000008021">
    <property type="component" value="Chromosome 2"/>
</dbReference>
<dbReference type="Gramene" id="OMERI02G18680.1">
    <property type="protein sequence ID" value="OMERI02G18680.1"/>
    <property type="gene ID" value="OMERI02G18680"/>
</dbReference>
<reference evidence="2" key="1">
    <citation type="submission" date="2015-04" db="UniProtKB">
        <authorList>
            <consortium name="EnsemblPlants"/>
        </authorList>
    </citation>
    <scope>IDENTIFICATION</scope>
</reference>
<dbReference type="EnsemblPlants" id="OMERI02G18680.1">
    <property type="protein sequence ID" value="OMERI02G18680.1"/>
    <property type="gene ID" value="OMERI02G18680"/>
</dbReference>
<feature type="region of interest" description="Disordered" evidence="1">
    <location>
        <begin position="31"/>
        <end position="92"/>
    </location>
</feature>
<organism evidence="2">
    <name type="scientific">Oryza meridionalis</name>
    <dbReference type="NCBI Taxonomy" id="40149"/>
    <lineage>
        <taxon>Eukaryota</taxon>
        <taxon>Viridiplantae</taxon>
        <taxon>Streptophyta</taxon>
        <taxon>Embryophyta</taxon>
        <taxon>Tracheophyta</taxon>
        <taxon>Spermatophyta</taxon>
        <taxon>Magnoliopsida</taxon>
        <taxon>Liliopsida</taxon>
        <taxon>Poales</taxon>
        <taxon>Poaceae</taxon>
        <taxon>BOP clade</taxon>
        <taxon>Oryzoideae</taxon>
        <taxon>Oryzeae</taxon>
        <taxon>Oryzinae</taxon>
        <taxon>Oryza</taxon>
    </lineage>
</organism>
<reference evidence="2" key="2">
    <citation type="submission" date="2018-05" db="EMBL/GenBank/DDBJ databases">
        <title>OmerRS3 (Oryza meridionalis Reference Sequence Version 3).</title>
        <authorList>
            <person name="Zhang J."/>
            <person name="Kudrna D."/>
            <person name="Lee S."/>
            <person name="Talag J."/>
            <person name="Welchert J."/>
            <person name="Wing R.A."/>
        </authorList>
    </citation>
    <scope>NUCLEOTIDE SEQUENCE [LARGE SCALE GENOMIC DNA]</scope>
    <source>
        <strain evidence="2">cv. OR44</strain>
    </source>
</reference>
<keyword evidence="3" id="KW-1185">Reference proteome</keyword>
<name>A0A0E0CLC6_9ORYZ</name>
<proteinExistence type="predicted"/>
<dbReference type="HOGENOM" id="CLU_2282013_0_0_1"/>
<feature type="compositionally biased region" description="Low complexity" evidence="1">
    <location>
        <begin position="48"/>
        <end position="61"/>
    </location>
</feature>
<sequence>MEVFIHEEYVHKRREQRRRRGRRPAAVALQLLQVQSSSSTTKPEKKAAAAAGGRRPLAPLATELQDSPWDLPAGSGVGASPSDAAGSPPAAASATVSFADHLLGYL</sequence>
<accession>A0A0E0CLC6</accession>
<evidence type="ECO:0000256" key="1">
    <source>
        <dbReference type="SAM" id="MobiDB-lite"/>
    </source>
</evidence>